<dbReference type="Gene3D" id="3.40.50.720">
    <property type="entry name" value="NAD(P)-binding Rossmann-like Domain"/>
    <property type="match status" value="1"/>
</dbReference>
<dbReference type="InterPro" id="IPR008927">
    <property type="entry name" value="6-PGluconate_DH-like_C_sf"/>
</dbReference>
<dbReference type="InterPro" id="IPR006176">
    <property type="entry name" value="3-OHacyl-CoA_DH_NAD-bd"/>
</dbReference>
<dbReference type="SUPFAM" id="SSF48179">
    <property type="entry name" value="6-phosphogluconate dehydrogenase C-terminal domain-like"/>
    <property type="match status" value="2"/>
</dbReference>
<dbReference type="KEGG" id="asul:DFR86_00610"/>
<dbReference type="Pfam" id="PF02737">
    <property type="entry name" value="3HCDH_N"/>
    <property type="match status" value="1"/>
</dbReference>
<evidence type="ECO:0000313" key="7">
    <source>
        <dbReference type="Proteomes" id="UP000248410"/>
    </source>
</evidence>
<feature type="binding site" evidence="3">
    <location>
        <begin position="10"/>
        <end position="15"/>
    </location>
    <ligand>
        <name>NAD(+)</name>
        <dbReference type="ChEBI" id="CHEBI:57540"/>
    </ligand>
</feature>
<evidence type="ECO:0000313" key="6">
    <source>
        <dbReference type="EMBL" id="AWR96194.1"/>
    </source>
</evidence>
<sequence>MNLMKVIVVGAGTMGHGIAEVFSLHGNEVFLYDSYPEAINKALENIKWSLNKLKGKNIIKEEEIHETLKRIFTLNRLKPFTTDLIVEAVPENFDLKTKVFKSLEDVGIINSNVIVSSNTSSLPITELSQSISYPENFIGLHFFNPPVMMKLVEVIKGDKTSDETFNKGIQIVKSLGKVPIPVRKDVIGFVVNRILFRIFTSACNLLNYYSIEEIDSLAKYVLGFPMGIFELLDYTGIDTNYLISNEVKKRGFNFECSSLKILYEKGYYGVKSGKGFYDWSKGKPNIARTEKMPKPRELLDDAIKEAHWLVDNNVSSKEEIDTAIKLGLGWKKGIFEYEKEIYTEIQNNS</sequence>
<dbReference type="AlphaFoldDB" id="A0A2U9IJT2"/>
<dbReference type="Pfam" id="PF00725">
    <property type="entry name" value="3HCDH"/>
    <property type="match status" value="1"/>
</dbReference>
<proteinExistence type="predicted"/>
<dbReference type="SUPFAM" id="SSF51735">
    <property type="entry name" value="NAD(P)-binding Rossmann-fold domains"/>
    <property type="match status" value="1"/>
</dbReference>
<evidence type="ECO:0000256" key="2">
    <source>
        <dbReference type="PIRSR" id="PIRSR000105-1"/>
    </source>
</evidence>
<dbReference type="FunFam" id="3.40.50.720:FF:000009">
    <property type="entry name" value="Fatty oxidation complex, alpha subunit"/>
    <property type="match status" value="1"/>
</dbReference>
<keyword evidence="7" id="KW-1185">Reference proteome</keyword>
<accession>A0A2U9IJT2</accession>
<dbReference type="EMBL" id="CP029288">
    <property type="protein sequence ID" value="AWR96194.1"/>
    <property type="molecule type" value="Genomic_DNA"/>
</dbReference>
<dbReference type="Gene3D" id="1.10.1040.10">
    <property type="entry name" value="N-(1-d-carboxylethyl)-l-norvaline Dehydrogenase, domain 2"/>
    <property type="match status" value="2"/>
</dbReference>
<reference evidence="6 7" key="1">
    <citation type="submission" date="2018-05" db="EMBL/GenBank/DDBJ databases">
        <title>Complete Genome Sequences of Extremely Thermoacidophilic, Metal-Mobilizing Type-Strain Members of the Archaeal Family Sulfolobaceae: Acidianus brierleyi DSM-1651T, Acidianus sulfidivorans DSM-18786T, Metallosphaera hakonensis DSM-7519T, and Metallosphaera prunae DSM-10039T.</title>
        <authorList>
            <person name="Counts J.A."/>
            <person name="Kelly R.M."/>
        </authorList>
    </citation>
    <scope>NUCLEOTIDE SEQUENCE [LARGE SCALE GENOMIC DNA]</scope>
    <source>
        <strain evidence="6 7">JP7</strain>
    </source>
</reference>
<dbReference type="Proteomes" id="UP000248410">
    <property type="component" value="Chromosome"/>
</dbReference>
<feature type="binding site" evidence="3">
    <location>
        <position position="144"/>
    </location>
    <ligand>
        <name>NAD(+)</name>
        <dbReference type="ChEBI" id="CHEBI:57540"/>
    </ligand>
</feature>
<dbReference type="GO" id="GO:0016616">
    <property type="term" value="F:oxidoreductase activity, acting on the CH-OH group of donors, NAD or NADP as acceptor"/>
    <property type="evidence" value="ECO:0007669"/>
    <property type="project" value="InterPro"/>
</dbReference>
<keyword evidence="1" id="KW-0560">Oxidoreductase</keyword>
<feature type="binding site" evidence="3">
    <location>
        <position position="271"/>
    </location>
    <ligand>
        <name>NAD(+)</name>
        <dbReference type="ChEBI" id="CHEBI:57540"/>
    </ligand>
</feature>
<dbReference type="PANTHER" id="PTHR48075:SF5">
    <property type="entry name" value="3-HYDROXYBUTYRYL-COA DEHYDROGENASE"/>
    <property type="match status" value="1"/>
</dbReference>
<dbReference type="InterPro" id="IPR006108">
    <property type="entry name" value="3HC_DH_C"/>
</dbReference>
<keyword evidence="3" id="KW-0520">NAD</keyword>
<dbReference type="PIRSF" id="PIRSF000105">
    <property type="entry name" value="HCDH"/>
    <property type="match status" value="1"/>
</dbReference>
<dbReference type="InterPro" id="IPR013328">
    <property type="entry name" value="6PGD_dom2"/>
</dbReference>
<gene>
    <name evidence="6" type="ORF">DFR86_00610</name>
</gene>
<dbReference type="GO" id="GO:0070403">
    <property type="term" value="F:NAD+ binding"/>
    <property type="evidence" value="ECO:0007669"/>
    <property type="project" value="InterPro"/>
</dbReference>
<feature type="binding site" evidence="3">
    <location>
        <position position="96"/>
    </location>
    <ligand>
        <name>NAD(+)</name>
        <dbReference type="ChEBI" id="CHEBI:57540"/>
    </ligand>
</feature>
<feature type="binding site" evidence="3">
    <location>
        <position position="91"/>
    </location>
    <ligand>
        <name>NAD(+)</name>
        <dbReference type="ChEBI" id="CHEBI:57540"/>
    </ligand>
</feature>
<evidence type="ECO:0000259" key="5">
    <source>
        <dbReference type="Pfam" id="PF02737"/>
    </source>
</evidence>
<name>A0A2U9IJT2_9CREN</name>
<dbReference type="PANTHER" id="PTHR48075">
    <property type="entry name" value="3-HYDROXYACYL-COA DEHYDROGENASE FAMILY PROTEIN"/>
    <property type="match status" value="1"/>
</dbReference>
<evidence type="ECO:0000256" key="3">
    <source>
        <dbReference type="PIRSR" id="PIRSR000105-2"/>
    </source>
</evidence>
<evidence type="ECO:0000256" key="1">
    <source>
        <dbReference type="ARBA" id="ARBA00023002"/>
    </source>
</evidence>
<feature type="binding site" evidence="3">
    <location>
        <position position="120"/>
    </location>
    <ligand>
        <name>NAD(+)</name>
        <dbReference type="ChEBI" id="CHEBI:57540"/>
    </ligand>
</feature>
<feature type="domain" description="3-hydroxyacyl-CoA dehydrogenase C-terminal" evidence="4">
    <location>
        <begin position="188"/>
        <end position="279"/>
    </location>
</feature>
<feature type="site" description="Important for catalytic activity" evidence="2">
    <location>
        <position position="141"/>
    </location>
</feature>
<evidence type="ECO:0000259" key="4">
    <source>
        <dbReference type="Pfam" id="PF00725"/>
    </source>
</evidence>
<feature type="binding site" evidence="3">
    <location>
        <position position="33"/>
    </location>
    <ligand>
        <name>NAD(+)</name>
        <dbReference type="ChEBI" id="CHEBI:57540"/>
    </ligand>
</feature>
<feature type="domain" description="3-hydroxyacyl-CoA dehydrogenase NAD binding" evidence="5">
    <location>
        <begin position="5"/>
        <end position="185"/>
    </location>
</feature>
<dbReference type="InterPro" id="IPR036291">
    <property type="entry name" value="NAD(P)-bd_dom_sf"/>
</dbReference>
<dbReference type="GO" id="GO:0006631">
    <property type="term" value="P:fatty acid metabolic process"/>
    <property type="evidence" value="ECO:0007669"/>
    <property type="project" value="InterPro"/>
</dbReference>
<dbReference type="InterPro" id="IPR022694">
    <property type="entry name" value="3-OHacyl-CoA_DH"/>
</dbReference>
<organism evidence="6 7">
    <name type="scientific">Acidianus sulfidivorans JP7</name>
    <dbReference type="NCBI Taxonomy" id="619593"/>
    <lineage>
        <taxon>Archaea</taxon>
        <taxon>Thermoproteota</taxon>
        <taxon>Thermoprotei</taxon>
        <taxon>Sulfolobales</taxon>
        <taxon>Sulfolobaceae</taxon>
        <taxon>Acidianus</taxon>
    </lineage>
</organism>
<protein>
    <submittedName>
        <fullName evidence="6">3-hydroxybutyryl-CoA dehydrogenase</fullName>
    </submittedName>
</protein>